<dbReference type="EMBL" id="AMZH03010871">
    <property type="protein sequence ID" value="RRT53914.1"/>
    <property type="molecule type" value="Genomic_DNA"/>
</dbReference>
<organism evidence="2 3">
    <name type="scientific">Ensete ventricosum</name>
    <name type="common">Abyssinian banana</name>
    <name type="synonym">Musa ensete</name>
    <dbReference type="NCBI Taxonomy" id="4639"/>
    <lineage>
        <taxon>Eukaryota</taxon>
        <taxon>Viridiplantae</taxon>
        <taxon>Streptophyta</taxon>
        <taxon>Embryophyta</taxon>
        <taxon>Tracheophyta</taxon>
        <taxon>Spermatophyta</taxon>
        <taxon>Magnoliopsida</taxon>
        <taxon>Liliopsida</taxon>
        <taxon>Zingiberales</taxon>
        <taxon>Musaceae</taxon>
        <taxon>Ensete</taxon>
    </lineage>
</organism>
<feature type="region of interest" description="Disordered" evidence="1">
    <location>
        <begin position="1"/>
        <end position="93"/>
    </location>
</feature>
<evidence type="ECO:0000256" key="1">
    <source>
        <dbReference type="SAM" id="MobiDB-lite"/>
    </source>
</evidence>
<evidence type="ECO:0000313" key="2">
    <source>
        <dbReference type="EMBL" id="RRT53914.1"/>
    </source>
</evidence>
<sequence length="160" mass="18124">MKSRGLHLDRVELKRTRSRARKQRPSRTPFKAPKDAFPKKTNDRDKFGTLQLPPPKEEEALAKASQDRSVPRYKNHDPGKRHRNGGSGVEGSGASFHPVNVILMVISNASEFTYPSPILPQLRMSIMRKKYIATSYDPFTAVLTFCFNGLPHDSDDMDEL</sequence>
<reference evidence="2 3" key="1">
    <citation type="journal article" date="2014" name="Agronomy (Basel)">
        <title>A Draft Genome Sequence for Ensete ventricosum, the Drought-Tolerant Tree Against Hunger.</title>
        <authorList>
            <person name="Harrison J."/>
            <person name="Moore K.A."/>
            <person name="Paszkiewicz K."/>
            <person name="Jones T."/>
            <person name="Grant M."/>
            <person name="Ambacheew D."/>
            <person name="Muzemil S."/>
            <person name="Studholme D.J."/>
        </authorList>
    </citation>
    <scope>NUCLEOTIDE SEQUENCE [LARGE SCALE GENOMIC DNA]</scope>
</reference>
<feature type="compositionally biased region" description="Basic residues" evidence="1">
    <location>
        <begin position="16"/>
        <end position="25"/>
    </location>
</feature>
<gene>
    <name evidence="2" type="ORF">B296_00027764</name>
</gene>
<evidence type="ECO:0000313" key="3">
    <source>
        <dbReference type="Proteomes" id="UP000287651"/>
    </source>
</evidence>
<protein>
    <submittedName>
        <fullName evidence="2">Uncharacterized protein</fullName>
    </submittedName>
</protein>
<feature type="compositionally biased region" description="Basic and acidic residues" evidence="1">
    <location>
        <begin position="1"/>
        <end position="15"/>
    </location>
</feature>
<comment type="caution">
    <text evidence="2">The sequence shown here is derived from an EMBL/GenBank/DDBJ whole genome shotgun (WGS) entry which is preliminary data.</text>
</comment>
<dbReference type="Proteomes" id="UP000287651">
    <property type="component" value="Unassembled WGS sequence"/>
</dbReference>
<accession>A0A426YQC9</accession>
<proteinExistence type="predicted"/>
<feature type="compositionally biased region" description="Basic and acidic residues" evidence="1">
    <location>
        <begin position="55"/>
        <end position="78"/>
    </location>
</feature>
<dbReference type="AlphaFoldDB" id="A0A426YQC9"/>
<feature type="compositionally biased region" description="Basic and acidic residues" evidence="1">
    <location>
        <begin position="32"/>
        <end position="47"/>
    </location>
</feature>
<name>A0A426YQC9_ENSVE</name>